<accession>A0A381Z803</accession>
<proteinExistence type="predicted"/>
<name>A0A381Z803_9ZZZZ</name>
<dbReference type="AlphaFoldDB" id="A0A381Z803"/>
<gene>
    <name evidence="1" type="ORF">METZ01_LOCUS138224</name>
</gene>
<evidence type="ECO:0000313" key="1">
    <source>
        <dbReference type="EMBL" id="SVA85370.1"/>
    </source>
</evidence>
<protein>
    <submittedName>
        <fullName evidence="1">Uncharacterized protein</fullName>
    </submittedName>
</protein>
<reference evidence="1" key="1">
    <citation type="submission" date="2018-05" db="EMBL/GenBank/DDBJ databases">
        <authorList>
            <person name="Lanie J.A."/>
            <person name="Ng W.-L."/>
            <person name="Kazmierczak K.M."/>
            <person name="Andrzejewski T.M."/>
            <person name="Davidsen T.M."/>
            <person name="Wayne K.J."/>
            <person name="Tettelin H."/>
            <person name="Glass J.I."/>
            <person name="Rusch D."/>
            <person name="Podicherti R."/>
            <person name="Tsui H.-C.T."/>
            <person name="Winkler M.E."/>
        </authorList>
    </citation>
    <scope>NUCLEOTIDE SEQUENCE</scope>
</reference>
<dbReference type="EMBL" id="UINC01020298">
    <property type="protein sequence ID" value="SVA85370.1"/>
    <property type="molecule type" value="Genomic_DNA"/>
</dbReference>
<sequence>MAEKEKDSADWMDAAVAFIEHMNQRDDLFDAVAAANKKQFDALVRAGFREDHAALIVAGMASKPDK</sequence>
<organism evidence="1">
    <name type="scientific">marine metagenome</name>
    <dbReference type="NCBI Taxonomy" id="408172"/>
    <lineage>
        <taxon>unclassified sequences</taxon>
        <taxon>metagenomes</taxon>
        <taxon>ecological metagenomes</taxon>
    </lineage>
</organism>